<dbReference type="AlphaFoldDB" id="A0A515EJ58"/>
<dbReference type="Pfam" id="PF04381">
    <property type="entry name" value="RdgC"/>
    <property type="match status" value="1"/>
</dbReference>
<dbReference type="GO" id="GO:0043590">
    <property type="term" value="C:bacterial nucleoid"/>
    <property type="evidence" value="ECO:0007669"/>
    <property type="project" value="TreeGrafter"/>
</dbReference>
<name>A0A515EJ58_9BURK</name>
<dbReference type="Proteomes" id="UP000317365">
    <property type="component" value="Chromosome"/>
</dbReference>
<keyword evidence="7" id="KW-1185">Reference proteome</keyword>
<evidence type="ECO:0000313" key="7">
    <source>
        <dbReference type="Proteomes" id="UP000317365"/>
    </source>
</evidence>
<evidence type="ECO:0000256" key="4">
    <source>
        <dbReference type="ARBA" id="ARBA00022490"/>
    </source>
</evidence>
<protein>
    <recommendedName>
        <fullName evidence="3">Recombination-associated protein RdgC</fullName>
    </recommendedName>
</protein>
<evidence type="ECO:0000256" key="3">
    <source>
        <dbReference type="ARBA" id="ARBA00022296"/>
    </source>
</evidence>
<dbReference type="InterPro" id="IPR007476">
    <property type="entry name" value="RdgC"/>
</dbReference>
<evidence type="ECO:0000313" key="6">
    <source>
        <dbReference type="EMBL" id="QDL52701.1"/>
    </source>
</evidence>
<evidence type="ECO:0000256" key="5">
    <source>
        <dbReference type="ARBA" id="ARBA00023172"/>
    </source>
</evidence>
<dbReference type="KEGG" id="rhg:EXZ61_00095"/>
<evidence type="ECO:0000256" key="2">
    <source>
        <dbReference type="ARBA" id="ARBA00008657"/>
    </source>
</evidence>
<reference evidence="7" key="2">
    <citation type="journal article" date="2020" name="Int. J. Syst. Evol. Microbiol.">
        <title>Genomic insights into a novel species Rhodoferax aquaticus sp. nov., isolated from freshwater.</title>
        <authorList>
            <person name="Li T."/>
            <person name="Zhuo Y."/>
            <person name="Jin C.Z."/>
            <person name="Wu X."/>
            <person name="Ko S.R."/>
            <person name="Jin F.J."/>
            <person name="Ahn C.Y."/>
            <person name="Oh H.M."/>
            <person name="Lee H.G."/>
            <person name="Jin L."/>
        </authorList>
    </citation>
    <scope>NUCLEOTIDE SEQUENCE [LARGE SCALE GENOMIC DNA]</scope>
    <source>
        <strain evidence="7">Gr-4</strain>
    </source>
</reference>
<dbReference type="RefSeq" id="WP_142808153.1">
    <property type="nucleotide sequence ID" value="NZ_CP036282.1"/>
</dbReference>
<sequence length="311" mass="33542">MFKNVMVYRIVSGWSTTQEELEAALDGARFVECGASQEKSVGWAEPRGEAHGPLVEVVGGQWIMKLMIEMKTVPSSVVKRKVQEQIAQIEATTGRKPGKKEKRELADDARLSLLPMAFTKQSSVTVWVDPKAQLLILDSGSQSKADEVMTGLIKAIDGLAVTLVNTETSPAAAMSHWLLTHEAPQGFSVDRECELKATDESKAVVRYTRHALDTDEVSQHISQGKVPTRVAMTWNERVSFVLTEALQLKKVAFLDVVFEGAPSSPGDTKDDGFDADVAISTGELVQMIPDLLEALGGESVLGAPPAPAAAA</sequence>
<dbReference type="EMBL" id="CP036282">
    <property type="protein sequence ID" value="QDL52701.1"/>
    <property type="molecule type" value="Genomic_DNA"/>
</dbReference>
<dbReference type="GO" id="GO:0006310">
    <property type="term" value="P:DNA recombination"/>
    <property type="evidence" value="ECO:0007669"/>
    <property type="project" value="UniProtKB-KW"/>
</dbReference>
<reference evidence="7" key="1">
    <citation type="submission" date="2019-02" db="EMBL/GenBank/DDBJ databases">
        <title>Complete genome sequence of Rhodoferax sp. Gr-4.</title>
        <authorList>
            <person name="Jin L."/>
        </authorList>
    </citation>
    <scope>NUCLEOTIDE SEQUENCE [LARGE SCALE GENOMIC DNA]</scope>
    <source>
        <strain evidence="7">Gr-4</strain>
    </source>
</reference>
<dbReference type="PANTHER" id="PTHR38103">
    <property type="entry name" value="RECOMBINATION-ASSOCIATED PROTEIN RDGC"/>
    <property type="match status" value="1"/>
</dbReference>
<gene>
    <name evidence="6" type="ORF">EXZ61_00095</name>
</gene>
<proteinExistence type="inferred from homology"/>
<dbReference type="NCBIfam" id="NF001464">
    <property type="entry name" value="PRK00321.1-5"/>
    <property type="match status" value="1"/>
</dbReference>
<keyword evidence="4" id="KW-0963">Cytoplasm</keyword>
<dbReference type="NCBIfam" id="NF001463">
    <property type="entry name" value="PRK00321.1-4"/>
    <property type="match status" value="1"/>
</dbReference>
<evidence type="ECO:0000256" key="1">
    <source>
        <dbReference type="ARBA" id="ARBA00004453"/>
    </source>
</evidence>
<comment type="subcellular location">
    <subcellularLocation>
        <location evidence="1">Cytoplasm</location>
        <location evidence="1">Nucleoid</location>
    </subcellularLocation>
</comment>
<dbReference type="GO" id="GO:0000018">
    <property type="term" value="P:regulation of DNA recombination"/>
    <property type="evidence" value="ECO:0007669"/>
    <property type="project" value="TreeGrafter"/>
</dbReference>
<dbReference type="PANTHER" id="PTHR38103:SF1">
    <property type="entry name" value="RECOMBINATION-ASSOCIATED PROTEIN RDGC"/>
    <property type="match status" value="1"/>
</dbReference>
<dbReference type="GO" id="GO:0003690">
    <property type="term" value="F:double-stranded DNA binding"/>
    <property type="evidence" value="ECO:0007669"/>
    <property type="project" value="TreeGrafter"/>
</dbReference>
<comment type="similarity">
    <text evidence="2">Belongs to the RdgC family.</text>
</comment>
<keyword evidence="5" id="KW-0233">DNA recombination</keyword>
<organism evidence="6 7">
    <name type="scientific">Rhodoferax aquaticus</name>
    <dbReference type="NCBI Taxonomy" id="2527691"/>
    <lineage>
        <taxon>Bacteria</taxon>
        <taxon>Pseudomonadati</taxon>
        <taxon>Pseudomonadota</taxon>
        <taxon>Betaproteobacteria</taxon>
        <taxon>Burkholderiales</taxon>
        <taxon>Comamonadaceae</taxon>
        <taxon>Rhodoferax</taxon>
    </lineage>
</organism>
<accession>A0A515EJ58</accession>